<dbReference type="KEGG" id="bnn:FOA43_004380"/>
<reference evidence="8" key="1">
    <citation type="submission" date="2020-10" db="EMBL/GenBank/DDBJ databases">
        <authorList>
            <person name="Roach M.J.R."/>
        </authorList>
    </citation>
    <scope>NUCLEOTIDE SEQUENCE</scope>
    <source>
        <strain evidence="8">CBS 1945</strain>
    </source>
</reference>
<evidence type="ECO:0000313" key="9">
    <source>
        <dbReference type="Proteomes" id="UP000662931"/>
    </source>
</evidence>
<dbReference type="Proteomes" id="UP000662931">
    <property type="component" value="Chromosome 4"/>
</dbReference>
<keyword evidence="4" id="KW-0963">Cytoplasm</keyword>
<gene>
    <name evidence="8" type="ORF">FOA43_004380</name>
</gene>
<evidence type="ECO:0000256" key="1">
    <source>
        <dbReference type="ARBA" id="ARBA00004123"/>
    </source>
</evidence>
<name>A0A875S6M2_EENNA</name>
<dbReference type="InterPro" id="IPR011989">
    <property type="entry name" value="ARM-like"/>
</dbReference>
<evidence type="ECO:0000256" key="6">
    <source>
        <dbReference type="ARBA" id="ARBA00023242"/>
    </source>
</evidence>
<accession>A0A875S6M2</accession>
<dbReference type="GeneID" id="62197780"/>
<organism evidence="8 9">
    <name type="scientific">Eeniella nana</name>
    <name type="common">Yeast</name>
    <name type="synonym">Brettanomyces nanus</name>
    <dbReference type="NCBI Taxonomy" id="13502"/>
    <lineage>
        <taxon>Eukaryota</taxon>
        <taxon>Fungi</taxon>
        <taxon>Dikarya</taxon>
        <taxon>Ascomycota</taxon>
        <taxon>Saccharomycotina</taxon>
        <taxon>Pichiomycetes</taxon>
        <taxon>Pichiales</taxon>
        <taxon>Pichiaceae</taxon>
        <taxon>Brettanomyces</taxon>
    </lineage>
</organism>
<dbReference type="Gene3D" id="1.25.10.10">
    <property type="entry name" value="Leucine-rich Repeat Variant"/>
    <property type="match status" value="1"/>
</dbReference>
<proteinExistence type="predicted"/>
<keyword evidence="5" id="KW-0653">Protein transport</keyword>
<dbReference type="PANTHER" id="PTHR10997">
    <property type="entry name" value="IMPORTIN-7, 8, 11"/>
    <property type="match status" value="1"/>
</dbReference>
<keyword evidence="9" id="KW-1185">Reference proteome</keyword>
<evidence type="ECO:0000259" key="7">
    <source>
        <dbReference type="PROSITE" id="PS50166"/>
    </source>
</evidence>
<dbReference type="GO" id="GO:0031267">
    <property type="term" value="F:small GTPase binding"/>
    <property type="evidence" value="ECO:0007669"/>
    <property type="project" value="InterPro"/>
</dbReference>
<evidence type="ECO:0000256" key="5">
    <source>
        <dbReference type="ARBA" id="ARBA00022927"/>
    </source>
</evidence>
<evidence type="ECO:0000256" key="4">
    <source>
        <dbReference type="ARBA" id="ARBA00022490"/>
    </source>
</evidence>
<dbReference type="SMART" id="SM00913">
    <property type="entry name" value="IBN_N"/>
    <property type="match status" value="1"/>
</dbReference>
<evidence type="ECO:0000256" key="2">
    <source>
        <dbReference type="ARBA" id="ARBA00004496"/>
    </source>
</evidence>
<feature type="domain" description="Importin N-terminal" evidence="7">
    <location>
        <begin position="24"/>
        <end position="94"/>
    </location>
</feature>
<dbReference type="SUPFAM" id="SSF48371">
    <property type="entry name" value="ARM repeat"/>
    <property type="match status" value="1"/>
</dbReference>
<keyword evidence="6" id="KW-0539">Nucleus</keyword>
<protein>
    <recommendedName>
        <fullName evidence="7">Importin N-terminal domain-containing protein</fullName>
    </recommendedName>
</protein>
<dbReference type="AlphaFoldDB" id="A0A875S6M2"/>
<sequence length="1029" mass="116804">MNVGTLHQCFLGTLQADSGIRTNAEEGLKEAAKTQGFLAACLDILDSSDVELPVKKACLIYFKNVIIRNWESGKNIDNDEKPIVRDRLVTTIVHSERSMKSIFVPVLNEVLVADYPQQWPSFLPTAVSLMSNSNDLDSLYTGILCFSELCRKYRWMKNPDRSAELDPIIVQYFPSLLHIGKQLVSDPAAHDSHWEVGEIVKLIMKCYKFVTYMDMPLPLQENNTDAGWITFHVETMNMNLPPSAMKMDEDERYLNPWVKAQKWAYANIFNIYVRFGSKGWLASSTYDKFRTFFSGNVVPGLLKVYFEKIQEWRQQGRWISDACFYQIISFIEHAVTKKSAWQLIRPYMNTLITDLAFPLLCPRDSTLDLFENDPQEYILMTFAIEETKNSPITAARNMISTLVEKRKEVALQPVLQFAYEKLSSLATAPDVLETAKQKESALRLIDAISRQLVEDESPVKSQLEEFLATSVFPNFKSQYGFLRARTCDVSSKFDKVDFTQPQNLSILFQGVINCFNEVDHIPVQFEAAMAIQAFIDFPQFKEALGLIIVATTEKLLTLSNEIDSDVIPAVIQSCVENYSEQLEPFGVNLMCKLTEQLMRILSELNDAQNSNVDDYDTDELGTKTNAALGLFSTVITVLLYFENSAEKISNLEQIYAPMIQYVLRNDLDSFFAEAFEMIENTTFLTRSVSPIMWSLFEDSMTALMNSDLSLNLEDAVSALKNYLMYGGTTFKENKQYEQAIMQMVMKVFTTEGDFAADDMLNAAEIATYFVLALNADTAGPFVPHLVKEALRLISSDDVEHSSNIFKTILANVIIASMVIDPNDCIQTLFEQNAFDQFFNLWTKLCAGYKRVFDLKLSILALISFLNIDSKSLTQMDLGKFVPQSGINLAVLLTEIPQAISDLEKKRKEFNSEEAKFNDSTFIPAGIHDDDDDDDWEDENEEENLDDLTGESELVMDSDYLDQFGFSTEEGLDDDPYVNTPLDNLNVFKTFKDFMFTTQSGDTEKYSQILSVLTTNQQHTLSNIVQIASD</sequence>
<evidence type="ECO:0000313" key="8">
    <source>
        <dbReference type="EMBL" id="QPG76986.1"/>
    </source>
</evidence>
<dbReference type="RefSeq" id="XP_038780551.1">
    <property type="nucleotide sequence ID" value="XM_038924623.1"/>
</dbReference>
<dbReference type="GO" id="GO:0005829">
    <property type="term" value="C:cytosol"/>
    <property type="evidence" value="ECO:0007669"/>
    <property type="project" value="TreeGrafter"/>
</dbReference>
<dbReference type="GO" id="GO:0005635">
    <property type="term" value="C:nuclear envelope"/>
    <property type="evidence" value="ECO:0007669"/>
    <property type="project" value="TreeGrafter"/>
</dbReference>
<dbReference type="GO" id="GO:0006606">
    <property type="term" value="P:protein import into nucleus"/>
    <property type="evidence" value="ECO:0007669"/>
    <property type="project" value="TreeGrafter"/>
</dbReference>
<dbReference type="Pfam" id="PF03810">
    <property type="entry name" value="IBN_N"/>
    <property type="match status" value="1"/>
</dbReference>
<dbReference type="OrthoDB" id="760868at2759"/>
<keyword evidence="3" id="KW-0813">Transport</keyword>
<evidence type="ECO:0000256" key="3">
    <source>
        <dbReference type="ARBA" id="ARBA00022448"/>
    </source>
</evidence>
<dbReference type="InterPro" id="IPR001494">
    <property type="entry name" value="Importin-beta_N"/>
</dbReference>
<dbReference type="EMBL" id="CP064815">
    <property type="protein sequence ID" value="QPG76986.1"/>
    <property type="molecule type" value="Genomic_DNA"/>
</dbReference>
<dbReference type="InterPro" id="IPR016024">
    <property type="entry name" value="ARM-type_fold"/>
</dbReference>
<dbReference type="PROSITE" id="PS50166">
    <property type="entry name" value="IMPORTIN_B_NT"/>
    <property type="match status" value="1"/>
</dbReference>
<comment type="subcellular location">
    <subcellularLocation>
        <location evidence="2">Cytoplasm</location>
    </subcellularLocation>
    <subcellularLocation>
        <location evidence="1">Nucleus</location>
    </subcellularLocation>
</comment>
<dbReference type="PANTHER" id="PTHR10997:SF18">
    <property type="entry name" value="D-IMPORTIN 7_RANBP7"/>
    <property type="match status" value="1"/>
</dbReference>